<dbReference type="PROSITE" id="PS01081">
    <property type="entry name" value="HTH_TETR_1"/>
    <property type="match status" value="1"/>
</dbReference>
<evidence type="ECO:0000313" key="3">
    <source>
        <dbReference type="EMBL" id="OUZ39216.1"/>
    </source>
</evidence>
<evidence type="ECO:0000256" key="1">
    <source>
        <dbReference type="ARBA" id="ARBA00023125"/>
    </source>
</evidence>
<proteinExistence type="predicted"/>
<keyword evidence="4" id="KW-1185">Reference proteome</keyword>
<sequence length="185" mass="22092">MITSKNRTKHLLCSALMTLLNNQKRSFESITINEICEQAIIHRTTFYTHFSDKFALFQYLYRTLTKQRMNYSIVERIYEPFRISAELKQVHALHIATELSRKSKTMKDFIEPLMYEAISLDLKSMQYTTNLNIPEQLLIEHLRATLLTLDHYWIQEANHLQAMEIDHYYQQLIKPIFKTTHHSHS</sequence>
<gene>
    <name evidence="3" type="ORF">CBM15_08130</name>
</gene>
<dbReference type="InterPro" id="IPR023772">
    <property type="entry name" value="DNA-bd_HTH_TetR-type_CS"/>
</dbReference>
<protein>
    <recommendedName>
        <fullName evidence="2">HTH tetR-type domain-containing protein</fullName>
    </recommendedName>
</protein>
<dbReference type="Gene3D" id="1.10.357.10">
    <property type="entry name" value="Tetracycline Repressor, domain 2"/>
    <property type="match status" value="1"/>
</dbReference>
<keyword evidence="1" id="KW-0238">DNA-binding</keyword>
<evidence type="ECO:0000313" key="4">
    <source>
        <dbReference type="Proteomes" id="UP000196594"/>
    </source>
</evidence>
<dbReference type="EMBL" id="NHNT01000004">
    <property type="protein sequence ID" value="OUZ39216.1"/>
    <property type="molecule type" value="Genomic_DNA"/>
</dbReference>
<name>A0ABX3ZHR5_9BACL</name>
<evidence type="ECO:0000259" key="2">
    <source>
        <dbReference type="Pfam" id="PF00440"/>
    </source>
</evidence>
<dbReference type="Pfam" id="PF00440">
    <property type="entry name" value="TetR_N"/>
    <property type="match status" value="1"/>
</dbReference>
<accession>A0ABX3ZHR5</accession>
<feature type="domain" description="HTH tetR-type" evidence="2">
    <location>
        <begin position="24"/>
        <end position="59"/>
    </location>
</feature>
<dbReference type="Proteomes" id="UP000196594">
    <property type="component" value="Unassembled WGS sequence"/>
</dbReference>
<dbReference type="InterPro" id="IPR009057">
    <property type="entry name" value="Homeodomain-like_sf"/>
</dbReference>
<dbReference type="RefSeq" id="WP_087617041.1">
    <property type="nucleotide sequence ID" value="NZ_JAFBEY010000003.1"/>
</dbReference>
<dbReference type="SUPFAM" id="SSF46689">
    <property type="entry name" value="Homeodomain-like"/>
    <property type="match status" value="1"/>
</dbReference>
<dbReference type="InterPro" id="IPR001647">
    <property type="entry name" value="HTH_TetR"/>
</dbReference>
<reference evidence="3 4" key="1">
    <citation type="journal article" date="2017" name="Int. J. Syst. Evol. Microbiol.">
        <title>Solibacillus kalamii sp. nov., isolated from a high-efficiency particulate arrestance filter system used in the International Space Station.</title>
        <authorList>
            <person name="Checinska Sielaff A."/>
            <person name="Kumar R.M."/>
            <person name="Pal D."/>
            <person name="Mayilraj S."/>
            <person name="Venkateswaran K."/>
        </authorList>
    </citation>
    <scope>NUCLEOTIDE SEQUENCE [LARGE SCALE GENOMIC DNA]</scope>
    <source>
        <strain evidence="3 4">ISSFR-015</strain>
    </source>
</reference>
<organism evidence="3 4">
    <name type="scientific">Solibacillus kalamii</name>
    <dbReference type="NCBI Taxonomy" id="1748298"/>
    <lineage>
        <taxon>Bacteria</taxon>
        <taxon>Bacillati</taxon>
        <taxon>Bacillota</taxon>
        <taxon>Bacilli</taxon>
        <taxon>Bacillales</taxon>
        <taxon>Caryophanaceae</taxon>
        <taxon>Solibacillus</taxon>
    </lineage>
</organism>
<comment type="caution">
    <text evidence="3">The sequence shown here is derived from an EMBL/GenBank/DDBJ whole genome shotgun (WGS) entry which is preliminary data.</text>
</comment>